<dbReference type="AlphaFoldDB" id="A0A5M4ATW8"/>
<dbReference type="Proteomes" id="UP000391834">
    <property type="component" value="Unassembled WGS sequence"/>
</dbReference>
<dbReference type="Gene3D" id="2.40.170.20">
    <property type="entry name" value="TonB-dependent receptor, beta-barrel domain"/>
    <property type="match status" value="1"/>
</dbReference>
<dbReference type="InterPro" id="IPR037066">
    <property type="entry name" value="Plug_dom_sf"/>
</dbReference>
<sequence>MKMMRYVFYFFTLVLSTNCYSQEITQTIKGKILDSESLQPLPGATIVILGTEPLKGCTSNSEGMFYLENVPVGRQTIRVNFIGYEPVTIPDIMVGSAKEVYLEIKLTESITSLNEVKVVASKKNKALNEMATLSSKSFSVEETKRYAASISDPGRMAQSYAGVTSSDDATNQIIIRGNSPNGLLWRLEGVEIPAPSHFAEEGYAAGFVSILNANMLSTSDFYTGAFPAEFNNAYSGVFDIRLRNGNSDRNENAFQFGALGTDLTTEGPFNKNSKSSYLINYRYSTLSILKKIGVDVMGDETPHYQDLSFKLNFPTKKAGTFSIWGIGGNSNTESADAIADSTLWNSWDSNKKDYFKTGMGAGGVTHFSHIGKESYIKSVLSVSGNYSQDNVFELNNDYILHKIYEDRFNNYALRFSSFVNRKFNSKLTSRFGFNYSYIGFNMMANERKSGKLESNINKKGNSWYYYVFNQNKYRLSKSITANFGLAYSYMNLGNSHSLEPKFAIEWSFTPKQSIGFASGIYSRHEELIAYFMSIPVNETEYSYPNKNLKLKKTAHFVLSYNNAIANNLMFKSEVYYQHLYNVPIAVNPNSTFSTISQKWDGWNSDSLKSSGIGRNYGIELTLEKSFSNSYYFMITASLFNSKFRAADMKWYNTQYNSNYAFNILGGKEFYMGSKNNKILGLNAKAVYAGGQRYTPIDKVATKEQERTIVVQKERFTKQLPHYFRIDVSASFRINRKNTAHIFSLDIQNATNRKNIQRNYYDFYNDEIRHIYNLGMVPVFNYKIEF</sequence>
<gene>
    <name evidence="4" type="ORF">PbJCM13498_02430</name>
</gene>
<dbReference type="Pfam" id="PF13715">
    <property type="entry name" value="CarbopepD_reg_2"/>
    <property type="match status" value="1"/>
</dbReference>
<dbReference type="OrthoDB" id="9804995at2"/>
<comment type="caution">
    <text evidence="4">The sequence shown here is derived from an EMBL/GenBank/DDBJ whole genome shotgun (WGS) entry which is preliminary data.</text>
</comment>
<name>A0A5M4ATW8_9BACT</name>
<keyword evidence="2" id="KW-0472">Membrane</keyword>
<keyword evidence="5" id="KW-1185">Reference proteome</keyword>
<evidence type="ECO:0000256" key="1">
    <source>
        <dbReference type="ARBA" id="ARBA00004442"/>
    </source>
</evidence>
<dbReference type="GO" id="GO:0009279">
    <property type="term" value="C:cell outer membrane"/>
    <property type="evidence" value="ECO:0007669"/>
    <property type="project" value="UniProtKB-SubCell"/>
</dbReference>
<keyword evidence="3" id="KW-0998">Cell outer membrane</keyword>
<evidence type="ECO:0000256" key="3">
    <source>
        <dbReference type="ARBA" id="ARBA00023237"/>
    </source>
</evidence>
<dbReference type="InterPro" id="IPR036942">
    <property type="entry name" value="Beta-barrel_TonB_sf"/>
</dbReference>
<proteinExistence type="predicted"/>
<dbReference type="Gene3D" id="2.170.130.10">
    <property type="entry name" value="TonB-dependent receptor, plug domain"/>
    <property type="match status" value="1"/>
</dbReference>
<dbReference type="InterPro" id="IPR008969">
    <property type="entry name" value="CarboxyPept-like_regulatory"/>
</dbReference>
<dbReference type="SUPFAM" id="SSF49464">
    <property type="entry name" value="Carboxypeptidase regulatory domain-like"/>
    <property type="match status" value="1"/>
</dbReference>
<accession>A0A5M4ATW8</accession>
<organism evidence="4 5">
    <name type="scientific">Prolixibacter bellariivorans</name>
    <dbReference type="NCBI Taxonomy" id="314319"/>
    <lineage>
        <taxon>Bacteria</taxon>
        <taxon>Pseudomonadati</taxon>
        <taxon>Bacteroidota</taxon>
        <taxon>Bacteroidia</taxon>
        <taxon>Marinilabiliales</taxon>
        <taxon>Prolixibacteraceae</taxon>
        <taxon>Prolixibacter</taxon>
    </lineage>
</organism>
<protein>
    <submittedName>
        <fullName evidence="4">Prevent-host-death protein</fullName>
    </submittedName>
</protein>
<dbReference type="EMBL" id="BLAX01000001">
    <property type="protein sequence ID" value="GET31380.1"/>
    <property type="molecule type" value="Genomic_DNA"/>
</dbReference>
<evidence type="ECO:0000313" key="5">
    <source>
        <dbReference type="Proteomes" id="UP000391834"/>
    </source>
</evidence>
<evidence type="ECO:0000313" key="4">
    <source>
        <dbReference type="EMBL" id="GET31380.1"/>
    </source>
</evidence>
<reference evidence="4 5" key="1">
    <citation type="submission" date="2019-10" db="EMBL/GenBank/DDBJ databases">
        <title>Prolixibacter strains distinguished by the presence of nitrate reductase genes were adept at nitrate-dependent anaerobic corrosion of metallic iron and carbon steel.</title>
        <authorList>
            <person name="Iino T."/>
            <person name="Shono N."/>
            <person name="Ito K."/>
            <person name="Nakamura R."/>
            <person name="Sueoka K."/>
            <person name="Harayama S."/>
            <person name="Ohkuma M."/>
        </authorList>
    </citation>
    <scope>NUCLEOTIDE SEQUENCE [LARGE SCALE GENOMIC DNA]</scope>
    <source>
        <strain evidence="4 5">JCM 13498</strain>
    </source>
</reference>
<evidence type="ECO:0000256" key="2">
    <source>
        <dbReference type="ARBA" id="ARBA00023136"/>
    </source>
</evidence>
<dbReference type="SUPFAM" id="SSF56935">
    <property type="entry name" value="Porins"/>
    <property type="match status" value="1"/>
</dbReference>
<comment type="subcellular location">
    <subcellularLocation>
        <location evidence="1">Cell outer membrane</location>
    </subcellularLocation>
</comment>
<dbReference type="Gene3D" id="2.60.40.1120">
    <property type="entry name" value="Carboxypeptidase-like, regulatory domain"/>
    <property type="match status" value="1"/>
</dbReference>